<dbReference type="InterPro" id="IPR029052">
    <property type="entry name" value="Metallo-depent_PP-like"/>
</dbReference>
<keyword evidence="3" id="KW-0269">Exonuclease</keyword>
<organism evidence="5 8">
    <name type="scientific">Thermoproteota archaeon</name>
    <dbReference type="NCBI Taxonomy" id="2056631"/>
    <lineage>
        <taxon>Archaea</taxon>
        <taxon>Thermoproteota</taxon>
    </lineage>
</organism>
<evidence type="ECO:0000313" key="6">
    <source>
        <dbReference type="EMBL" id="RLE51810.1"/>
    </source>
</evidence>
<evidence type="ECO:0000313" key="8">
    <source>
        <dbReference type="Proteomes" id="UP000278475"/>
    </source>
</evidence>
<dbReference type="Gene3D" id="3.60.21.10">
    <property type="match status" value="1"/>
</dbReference>
<proteinExistence type="predicted"/>
<keyword evidence="2" id="KW-0378">Hydrolase</keyword>
<keyword evidence="1" id="KW-0540">Nuclease</keyword>
<dbReference type="PANTHER" id="PTHR30337">
    <property type="entry name" value="COMPONENT OF ATP-DEPENDENT DSDNA EXONUCLEASE"/>
    <property type="match status" value="1"/>
</dbReference>
<dbReference type="Proteomes" id="UP000272051">
    <property type="component" value="Unassembled WGS sequence"/>
</dbReference>
<reference evidence="7 8" key="1">
    <citation type="submission" date="2018-06" db="EMBL/GenBank/DDBJ databases">
        <title>Extensive metabolic versatility and redundancy in microbially diverse, dynamic hydrothermal sediments.</title>
        <authorList>
            <person name="Dombrowski N."/>
            <person name="Teske A."/>
            <person name="Baker B.J."/>
        </authorList>
    </citation>
    <scope>NUCLEOTIDE SEQUENCE [LARGE SCALE GENOMIC DNA]</scope>
    <source>
        <strain evidence="6">B34_G17</strain>
        <strain evidence="5">B66_G16</strain>
    </source>
</reference>
<protein>
    <recommendedName>
        <fullName evidence="4">Calcineurin-like phosphoesterase domain-containing protein</fullName>
    </recommendedName>
</protein>
<dbReference type="GO" id="GO:0004527">
    <property type="term" value="F:exonuclease activity"/>
    <property type="evidence" value="ECO:0007669"/>
    <property type="project" value="UniProtKB-KW"/>
</dbReference>
<dbReference type="EMBL" id="QMQX01000084">
    <property type="protein sequence ID" value="RLE51810.1"/>
    <property type="molecule type" value="Genomic_DNA"/>
</dbReference>
<dbReference type="SUPFAM" id="SSF56300">
    <property type="entry name" value="Metallo-dependent phosphatases"/>
    <property type="match status" value="1"/>
</dbReference>
<dbReference type="EMBL" id="QMQV01000025">
    <property type="protein sequence ID" value="RLE49719.1"/>
    <property type="molecule type" value="Genomic_DNA"/>
</dbReference>
<dbReference type="InterPro" id="IPR050535">
    <property type="entry name" value="DNA_Repair-Maintenance_Comp"/>
</dbReference>
<dbReference type="Proteomes" id="UP000278475">
    <property type="component" value="Unassembled WGS sequence"/>
</dbReference>
<feature type="domain" description="Calcineurin-like phosphoesterase" evidence="4">
    <location>
        <begin position="3"/>
        <end position="200"/>
    </location>
</feature>
<evidence type="ECO:0000259" key="4">
    <source>
        <dbReference type="Pfam" id="PF00149"/>
    </source>
</evidence>
<comment type="caution">
    <text evidence="5">The sequence shown here is derived from an EMBL/GenBank/DDBJ whole genome shotgun (WGS) entry which is preliminary data.</text>
</comment>
<dbReference type="PANTHER" id="PTHR30337:SF0">
    <property type="entry name" value="NUCLEASE SBCCD SUBUNIT D"/>
    <property type="match status" value="1"/>
</dbReference>
<dbReference type="CDD" id="cd00840">
    <property type="entry name" value="MPP_Mre11_N"/>
    <property type="match status" value="1"/>
</dbReference>
<dbReference type="AlphaFoldDB" id="A0A497ERA6"/>
<evidence type="ECO:0000256" key="2">
    <source>
        <dbReference type="ARBA" id="ARBA00022801"/>
    </source>
</evidence>
<evidence type="ECO:0000256" key="1">
    <source>
        <dbReference type="ARBA" id="ARBA00022722"/>
    </source>
</evidence>
<dbReference type="InterPro" id="IPR041796">
    <property type="entry name" value="Mre11_N"/>
</dbReference>
<gene>
    <name evidence="5" type="ORF">DRJ31_03980</name>
    <name evidence="6" type="ORF">DRJ33_05135</name>
</gene>
<evidence type="ECO:0000256" key="3">
    <source>
        <dbReference type="ARBA" id="ARBA00022839"/>
    </source>
</evidence>
<sequence>MVRFVHVSDTHLCRTYPSAERVEAFNTAFKQVIDKAIDEKVDFILHSGDLFDKLHPWPNVVAFVKKQLKRLSEANIDFVVVRGNHDGSYDSEGIVRGCSIDLLYYPGLSNLILLDPLSRDGMVKEIGDVRLIGLGYYGHETSKYFKNYVLRHFSKDKKNILILHIFVDGYTSPPPGQPSLPLTYLENLNVDYIALGHEHNRFKVKRLESGAVVNNPGSIEKFDFLESDEKGFYIVELESEPKLEWIPIQSSHAMKLIKVEAEEPVKPSWFVEQALSKLKEVVRENKGKKLFIRIQMKGMLSSGLPSDIKLSAIYDEFERLKRDGLLAYGDIIPPDVEIQLQELKLTSEGVDVRSFFKDALGESLGEKLYKFYMKVREAYADDDSLTRDGNLKKEVKARLVKDLLEGL</sequence>
<dbReference type="Pfam" id="PF00149">
    <property type="entry name" value="Metallophos"/>
    <property type="match status" value="1"/>
</dbReference>
<evidence type="ECO:0000313" key="5">
    <source>
        <dbReference type="EMBL" id="RLE49719.1"/>
    </source>
</evidence>
<evidence type="ECO:0000313" key="7">
    <source>
        <dbReference type="Proteomes" id="UP000272051"/>
    </source>
</evidence>
<name>A0A497ERA6_9CREN</name>
<dbReference type="InterPro" id="IPR004843">
    <property type="entry name" value="Calcineurin-like_PHP"/>
</dbReference>
<accession>A0A497ERA6</accession>